<reference evidence="2 3" key="1">
    <citation type="submission" date="2024-10" db="EMBL/GenBank/DDBJ databases">
        <title>The Natural Products Discovery Center: Release of the First 8490 Sequenced Strains for Exploring Actinobacteria Biosynthetic Diversity.</title>
        <authorList>
            <person name="Kalkreuter E."/>
            <person name="Kautsar S.A."/>
            <person name="Yang D."/>
            <person name="Bader C.D."/>
            <person name="Teijaro C.N."/>
            <person name="Fluegel L."/>
            <person name="Davis C.M."/>
            <person name="Simpson J.R."/>
            <person name="Lauterbach L."/>
            <person name="Steele A.D."/>
            <person name="Gui C."/>
            <person name="Meng S."/>
            <person name="Li G."/>
            <person name="Viehrig K."/>
            <person name="Ye F."/>
            <person name="Su P."/>
            <person name="Kiefer A.F."/>
            <person name="Nichols A."/>
            <person name="Cepeda A.J."/>
            <person name="Yan W."/>
            <person name="Fan B."/>
            <person name="Jiang Y."/>
            <person name="Adhikari A."/>
            <person name="Zheng C.-J."/>
            <person name="Schuster L."/>
            <person name="Cowan T.M."/>
            <person name="Smanski M.J."/>
            <person name="Chevrette M.G."/>
            <person name="De Carvalho L.P.S."/>
            <person name="Shen B."/>
        </authorList>
    </citation>
    <scope>NUCLEOTIDE SEQUENCE [LARGE SCALE GENOMIC DNA]</scope>
    <source>
        <strain evidence="2 3">NPDC000087</strain>
    </source>
</reference>
<dbReference type="EMBL" id="JBIAZU010000008">
    <property type="protein sequence ID" value="MFF5295854.1"/>
    <property type="molecule type" value="Genomic_DNA"/>
</dbReference>
<accession>A0ABW6WRC8</accession>
<name>A0ABW6WRC8_9ACTN</name>
<protein>
    <submittedName>
        <fullName evidence="2">DUF6325 family protein</fullName>
    </submittedName>
</protein>
<comment type="caution">
    <text evidence="2">The sequence shown here is derived from an EMBL/GenBank/DDBJ whole genome shotgun (WGS) entry which is preliminary data.</text>
</comment>
<evidence type="ECO:0000313" key="3">
    <source>
        <dbReference type="Proteomes" id="UP001602245"/>
    </source>
</evidence>
<sequence>MSSLGTDHPPIGAEPVAARRDPHPPPASHPGAWQLVPGATRILRHPARRTAARRRAAPPRAGAWRPAGRRTARPRPAPAPLPAHGAPPAVVRHDPAGVPRCPTRVAGRRAGRRRTDGVRGDAVPCSAAGRGASGVHNRGFGGFVGFGPGGGVHPNGVRRAGVCGREGGCMGWGPLELVVMTFPAARLPAGIAAALERLVESADVRVVDALVVRTGPDGVVSAVELTDLPGMPPGWDAPIEGLISEQDMREISAAVATGEDAVALLVEHRWSADLAERVAGLDGVIVASAAIPAEHAAEATAGR</sequence>
<feature type="compositionally biased region" description="Basic residues" evidence="1">
    <location>
        <begin position="42"/>
        <end position="57"/>
    </location>
</feature>
<feature type="region of interest" description="Disordered" evidence="1">
    <location>
        <begin position="1"/>
        <end position="131"/>
    </location>
</feature>
<gene>
    <name evidence="2" type="ORF">ACFY35_41020</name>
</gene>
<dbReference type="Pfam" id="PF19850">
    <property type="entry name" value="DUF6325"/>
    <property type="match status" value="1"/>
</dbReference>
<dbReference type="InterPro" id="IPR046288">
    <property type="entry name" value="DUF6325"/>
</dbReference>
<evidence type="ECO:0000313" key="2">
    <source>
        <dbReference type="EMBL" id="MFF5295854.1"/>
    </source>
</evidence>
<dbReference type="Proteomes" id="UP001602245">
    <property type="component" value="Unassembled WGS sequence"/>
</dbReference>
<keyword evidence="3" id="KW-1185">Reference proteome</keyword>
<proteinExistence type="predicted"/>
<evidence type="ECO:0000256" key="1">
    <source>
        <dbReference type="SAM" id="MobiDB-lite"/>
    </source>
</evidence>
<organism evidence="2 3">
    <name type="scientific">Paractinoplanes globisporus</name>
    <dbReference type="NCBI Taxonomy" id="113565"/>
    <lineage>
        <taxon>Bacteria</taxon>
        <taxon>Bacillati</taxon>
        <taxon>Actinomycetota</taxon>
        <taxon>Actinomycetes</taxon>
        <taxon>Micromonosporales</taxon>
        <taxon>Micromonosporaceae</taxon>
        <taxon>Paractinoplanes</taxon>
    </lineage>
</organism>
<dbReference type="RefSeq" id="WP_342663729.1">
    <property type="nucleotide sequence ID" value="NZ_JBIAZU010000008.1"/>
</dbReference>